<dbReference type="InterPro" id="IPR038705">
    <property type="entry name" value="YabP_sf"/>
</dbReference>
<dbReference type="Proteomes" id="UP001071230">
    <property type="component" value="Unassembled WGS sequence"/>
</dbReference>
<evidence type="ECO:0000313" key="3">
    <source>
        <dbReference type="Proteomes" id="UP001071230"/>
    </source>
</evidence>
<dbReference type="KEGG" id="aacx:DEACI_4304"/>
<name>A0A8S0XDF9_9FIRM</name>
<proteinExistence type="predicted"/>
<reference evidence="1" key="2">
    <citation type="submission" date="2020-01" db="EMBL/GenBank/DDBJ databases">
        <authorList>
            <person name="Hornung B."/>
        </authorList>
    </citation>
    <scope>NUCLEOTIDE SEQUENCE</scope>
    <source>
        <strain evidence="1">PacBioINE</strain>
    </source>
</reference>
<dbReference type="InterPro" id="IPR022477">
    <property type="entry name" value="Spore_YqfC"/>
</dbReference>
<organism evidence="1">
    <name type="scientific">Acididesulfobacillus acetoxydans</name>
    <dbReference type="NCBI Taxonomy" id="1561005"/>
    <lineage>
        <taxon>Bacteria</taxon>
        <taxon>Bacillati</taxon>
        <taxon>Bacillota</taxon>
        <taxon>Clostridia</taxon>
        <taxon>Eubacteriales</taxon>
        <taxon>Peptococcaceae</taxon>
        <taxon>Acididesulfobacillus</taxon>
    </lineage>
</organism>
<sequence>MFGKLQKTMGEVLELPPDVMGDGPKITVTGRKQVYIENYKEIVTFSGEKISLATSEGELYVTGKALVLKTVLPAELQIEGEFISLGYLSDKGGE</sequence>
<dbReference type="EMBL" id="LR746496">
    <property type="protein sequence ID" value="CAA7603476.1"/>
    <property type="molecule type" value="Genomic_DNA"/>
</dbReference>
<dbReference type="InterPro" id="IPR022476">
    <property type="entry name" value="Spore_YabP/YqfC"/>
</dbReference>
<dbReference type="AlphaFoldDB" id="A0A8S0XDF9"/>
<reference evidence="2" key="1">
    <citation type="submission" date="2014-11" db="EMBL/GenBank/DDBJ databases">
        <authorList>
            <person name="Hornung B.V."/>
        </authorList>
    </citation>
    <scope>NUCLEOTIDE SEQUENCE</scope>
    <source>
        <strain evidence="2">INE</strain>
    </source>
</reference>
<evidence type="ECO:0000313" key="1">
    <source>
        <dbReference type="EMBL" id="CAA7603476.1"/>
    </source>
</evidence>
<keyword evidence="3" id="KW-1185">Reference proteome</keyword>
<dbReference type="EMBL" id="CDGJ01000033">
    <property type="protein sequence ID" value="CEJ06821.1"/>
    <property type="molecule type" value="Genomic_DNA"/>
</dbReference>
<dbReference type="Gene3D" id="2.60.40.2000">
    <property type="match status" value="1"/>
</dbReference>
<dbReference type="Pfam" id="PF07873">
    <property type="entry name" value="YabP"/>
    <property type="match status" value="1"/>
</dbReference>
<dbReference type="NCBIfam" id="TIGR02856">
    <property type="entry name" value="spore_yqfC"/>
    <property type="match status" value="1"/>
</dbReference>
<protein>
    <submittedName>
        <fullName evidence="1 2">Sporulation protein YqfC</fullName>
    </submittedName>
</protein>
<dbReference type="RefSeq" id="WP_240986666.1">
    <property type="nucleotide sequence ID" value="NZ_CDGJ01000033.1"/>
</dbReference>
<evidence type="ECO:0000313" key="2">
    <source>
        <dbReference type="EMBL" id="CEJ06821.1"/>
    </source>
</evidence>
<dbReference type="Proteomes" id="UP000836597">
    <property type="component" value="Chromosome"/>
</dbReference>
<accession>A0A8S0XDF9</accession>
<gene>
    <name evidence="2" type="ORF">DEACI_1272</name>
    <name evidence="1" type="ORF">DEACI_4304</name>
</gene>